<dbReference type="PANTHER" id="PTHR12203">
    <property type="entry name" value="KDEL LYS-ASP-GLU-LEU CONTAINING - RELATED"/>
    <property type="match status" value="1"/>
</dbReference>
<gene>
    <name evidence="3" type="ORF">IAS62_000246</name>
</gene>
<accession>A0ABZ2AKU3</accession>
<protein>
    <recommendedName>
        <fullName evidence="2">Glycosyl transferase CAP10 domain-containing protein</fullName>
    </recommendedName>
</protein>
<dbReference type="GeneID" id="89987022"/>
<keyword evidence="1" id="KW-0472">Membrane</keyword>
<feature type="domain" description="Glycosyl transferase CAP10" evidence="2">
    <location>
        <begin position="501"/>
        <end position="721"/>
    </location>
</feature>
<evidence type="ECO:0000256" key="1">
    <source>
        <dbReference type="SAM" id="Phobius"/>
    </source>
</evidence>
<dbReference type="InterPro" id="IPR006598">
    <property type="entry name" value="CAP10"/>
</dbReference>
<dbReference type="InterPro" id="IPR051091">
    <property type="entry name" value="O-Glucosyltr/Glycosyltrsf_90"/>
</dbReference>
<evidence type="ECO:0000313" key="4">
    <source>
        <dbReference type="Proteomes" id="UP001432216"/>
    </source>
</evidence>
<dbReference type="EMBL" id="CP143806">
    <property type="protein sequence ID" value="WVO18972.1"/>
    <property type="molecule type" value="Genomic_DNA"/>
</dbReference>
<proteinExistence type="predicted"/>
<keyword evidence="1" id="KW-1133">Transmembrane helix</keyword>
<dbReference type="SMART" id="SM00672">
    <property type="entry name" value="CAP10"/>
    <property type="match status" value="1"/>
</dbReference>
<dbReference type="Proteomes" id="UP001432216">
    <property type="component" value="Chromosome 1"/>
</dbReference>
<reference evidence="3 4" key="1">
    <citation type="submission" date="2024-01" db="EMBL/GenBank/DDBJ databases">
        <title>Comparative genomics of Cryptococcus and Kwoniella reveals pathogenesis evolution and contrasting modes of karyotype evolution via chromosome fusion or intercentromeric recombination.</title>
        <authorList>
            <person name="Coelho M.A."/>
            <person name="David-Palma M."/>
            <person name="Shea T."/>
            <person name="Bowers K."/>
            <person name="McGinley-Smith S."/>
            <person name="Mohammad A.W."/>
            <person name="Gnirke A."/>
            <person name="Yurkov A.M."/>
            <person name="Nowrousian M."/>
            <person name="Sun S."/>
            <person name="Cuomo C.A."/>
            <person name="Heitman J."/>
        </authorList>
    </citation>
    <scope>NUCLEOTIDE SEQUENCE [LARGE SCALE GENOMIC DNA]</scope>
    <source>
        <strain evidence="3 4">7685027</strain>
    </source>
</reference>
<feature type="transmembrane region" description="Helical" evidence="1">
    <location>
        <begin position="81"/>
        <end position="99"/>
    </location>
</feature>
<dbReference type="PANTHER" id="PTHR12203:SF118">
    <property type="entry name" value="BETA-1,2-XYLOSYLTRANSFERASE 1"/>
    <property type="match status" value="1"/>
</dbReference>
<evidence type="ECO:0000259" key="2">
    <source>
        <dbReference type="SMART" id="SM00672"/>
    </source>
</evidence>
<organism evidence="3 4">
    <name type="scientific">Cryptococcus decagattii</name>
    <dbReference type="NCBI Taxonomy" id="1859122"/>
    <lineage>
        <taxon>Eukaryota</taxon>
        <taxon>Fungi</taxon>
        <taxon>Dikarya</taxon>
        <taxon>Basidiomycota</taxon>
        <taxon>Agaricomycotina</taxon>
        <taxon>Tremellomycetes</taxon>
        <taxon>Tremellales</taxon>
        <taxon>Cryptococcaceae</taxon>
        <taxon>Cryptococcus</taxon>
        <taxon>Cryptococcus gattii species complex</taxon>
    </lineage>
</organism>
<keyword evidence="4" id="KW-1185">Reference proteome</keyword>
<dbReference type="Pfam" id="PF05686">
    <property type="entry name" value="Glyco_transf_90"/>
    <property type="match status" value="1"/>
</dbReference>
<evidence type="ECO:0000313" key="3">
    <source>
        <dbReference type="EMBL" id="WVO18972.1"/>
    </source>
</evidence>
<keyword evidence="1" id="KW-0812">Transmembrane</keyword>
<sequence length="844" mass="96829">MEAQVASPRIPFRAVSTPPASTSHFHTPPFYIPSTRVSQDDYPESPVGMRPHASLFKPYTFTLGQPPTRRRLPRVLRSPKRLFLTIAFLGVLALLGSFWRKSDRGNVTGLEDFDGLCRFVSPMDAYHRDLTRLRTVSQGSGFPRDSHDRLKAYKHYHSYSPTGHLIVSDNPEAPHPIPLLLDLGEKRWEELLSRQSRTLEDAVREYIRRYGRQPPKGFDKWWDFAMQHNLVLPDEYDRINLDLAPFLALPKSEMMRRLEMVDNMAETFTLVVQNGSVDIEIKDEGGLKWGGTLPRARDTASLLRGFSDYLPDMRATFSIFDQPQIYLSWARRGSLVDLGLRREKTSHLEETDSAKVKLSRSCAPDSNYRKNGSFLEGKSFIYDSLEAGDLCQNPYLIPLHGLTIEPHEQDSHPRPHTQLLPLFSLAKTSINSDILVTPLDQFHDPPGNDPEWENKPSSKLAWRGSPTGISWMTSDLDWRSAHRIRLHNYANNRSSEPMKYLVPDLGQRDEGDYDAADEYSAMGSDEDLDGWRKGNPDVKEQKAVEREGPLRYFEEETLTDQAMEFFYDIKLAGGPIQCSQDDGTCQNMLDEIEWAPRQNGDDLNLNKFLLDIDGNGWSGRFRKLMSTNSLVIKMTMFTEWFQPHLIPWFMYIPAKLDFSDLPDIMAFFRGTPTHPELAFDETAQALARNGKCFVQRMFRMEDLQAYMMRLFLEYARIAAKEGVDMDFHLDNDNWSQTDSFERFSPPESTSKHEKATKDFLDFADRDYSSHLTKMSTVSDVKEEVPRQDTAAVMEEAEKDMDGMAGINLPWEAVMAEDEEWISGEDVVVDMTAGGRKLSNRQRRF</sequence>
<dbReference type="RefSeq" id="XP_064718212.1">
    <property type="nucleotide sequence ID" value="XM_064862140.1"/>
</dbReference>
<name>A0ABZ2AKU3_9TREE</name>